<gene>
    <name evidence="1" type="ORF">KUCAC02_012757</name>
</gene>
<reference evidence="1" key="1">
    <citation type="submission" date="2022-05" db="EMBL/GenBank/DDBJ databases">
        <title>Chromosome-level genome of Chaenocephalus aceratus.</title>
        <authorList>
            <person name="Park H."/>
        </authorList>
    </citation>
    <scope>NUCLEOTIDE SEQUENCE</scope>
    <source>
        <strain evidence="1">KU_202001</strain>
    </source>
</reference>
<sequence>MARRLFVVSEDLECTPLTMCFWACAAEAGLGHGDAPGLQDIGITRRKVSSMNSEPCFYKNLIVVHKLSVHELLRMWNVVHSEGLVCARKVSI</sequence>
<name>A0ACB9XDF1_CHAAC</name>
<dbReference type="EMBL" id="CM043791">
    <property type="protein sequence ID" value="KAI4824231.1"/>
    <property type="molecule type" value="Genomic_DNA"/>
</dbReference>
<keyword evidence="2" id="KW-1185">Reference proteome</keyword>
<organism evidence="1 2">
    <name type="scientific">Chaenocephalus aceratus</name>
    <name type="common">Blackfin icefish</name>
    <name type="synonym">Chaenichthys aceratus</name>
    <dbReference type="NCBI Taxonomy" id="36190"/>
    <lineage>
        <taxon>Eukaryota</taxon>
        <taxon>Metazoa</taxon>
        <taxon>Chordata</taxon>
        <taxon>Craniata</taxon>
        <taxon>Vertebrata</taxon>
        <taxon>Euteleostomi</taxon>
        <taxon>Actinopterygii</taxon>
        <taxon>Neopterygii</taxon>
        <taxon>Teleostei</taxon>
        <taxon>Neoteleostei</taxon>
        <taxon>Acanthomorphata</taxon>
        <taxon>Eupercaria</taxon>
        <taxon>Perciformes</taxon>
        <taxon>Notothenioidei</taxon>
        <taxon>Channichthyidae</taxon>
        <taxon>Chaenocephalus</taxon>
    </lineage>
</organism>
<comment type="caution">
    <text evidence="1">The sequence shown here is derived from an EMBL/GenBank/DDBJ whole genome shotgun (WGS) entry which is preliminary data.</text>
</comment>
<proteinExistence type="predicted"/>
<accession>A0ACB9XDF1</accession>
<dbReference type="Proteomes" id="UP001057452">
    <property type="component" value="Chromosome 7"/>
</dbReference>
<protein>
    <submittedName>
        <fullName evidence="1">Uncharacterized protein</fullName>
    </submittedName>
</protein>
<evidence type="ECO:0000313" key="2">
    <source>
        <dbReference type="Proteomes" id="UP001057452"/>
    </source>
</evidence>
<evidence type="ECO:0000313" key="1">
    <source>
        <dbReference type="EMBL" id="KAI4824231.1"/>
    </source>
</evidence>